<dbReference type="Proteomes" id="UP000632766">
    <property type="component" value="Unassembled WGS sequence"/>
</dbReference>
<accession>A0A8J7HVC7</accession>
<evidence type="ECO:0000313" key="2">
    <source>
        <dbReference type="Proteomes" id="UP000632766"/>
    </source>
</evidence>
<protein>
    <submittedName>
        <fullName evidence="1">Uncharacterized protein</fullName>
    </submittedName>
</protein>
<dbReference type="EMBL" id="JAECZC010000055">
    <property type="protein sequence ID" value="MBH8564960.1"/>
    <property type="molecule type" value="Genomic_DNA"/>
</dbReference>
<dbReference type="AlphaFoldDB" id="A0A8J7HVC7"/>
<sequence length="54" mass="6403">MEAVKLDPYWSDDEKELLLDDDNHPQDKVASFLKAYFELRNLNYELIGDCDRNP</sequence>
<organism evidence="1 2">
    <name type="scientific">Amazonocrinis nigriterrae CENA67</name>
    <dbReference type="NCBI Taxonomy" id="2794033"/>
    <lineage>
        <taxon>Bacteria</taxon>
        <taxon>Bacillati</taxon>
        <taxon>Cyanobacteriota</taxon>
        <taxon>Cyanophyceae</taxon>
        <taxon>Nostocales</taxon>
        <taxon>Nostocaceae</taxon>
        <taxon>Amazonocrinis</taxon>
        <taxon>Amazonocrinis nigriterrae</taxon>
    </lineage>
</organism>
<evidence type="ECO:0000313" key="1">
    <source>
        <dbReference type="EMBL" id="MBH8564960.1"/>
    </source>
</evidence>
<proteinExistence type="predicted"/>
<reference evidence="1 2" key="1">
    <citation type="journal article" date="2021" name="Int. J. Syst. Evol. Microbiol.">
        <title>Amazonocrinis nigriterrae gen. nov., sp. nov., Atlanticothrix silvestris gen. nov., sp. nov. and Dendronalium phyllosphericum gen. nov., sp. nov., nostocacean cyanobacteria from Brazilian environments.</title>
        <authorList>
            <person name="Alvarenga D.O."/>
            <person name="Andreote A.P.D."/>
            <person name="Branco L.H.Z."/>
            <person name="Delbaje E."/>
            <person name="Cruz R.B."/>
            <person name="Varani A.M."/>
            <person name="Fiore M.F."/>
        </authorList>
    </citation>
    <scope>NUCLEOTIDE SEQUENCE [LARGE SCALE GENOMIC DNA]</scope>
    <source>
        <strain evidence="1 2">CENA67</strain>
    </source>
</reference>
<comment type="caution">
    <text evidence="1">The sequence shown here is derived from an EMBL/GenBank/DDBJ whole genome shotgun (WGS) entry which is preliminary data.</text>
</comment>
<dbReference type="RefSeq" id="WP_198126775.1">
    <property type="nucleotide sequence ID" value="NZ_JAECZC010000055.1"/>
</dbReference>
<name>A0A8J7HVC7_9NOST</name>
<keyword evidence="2" id="KW-1185">Reference proteome</keyword>
<gene>
    <name evidence="1" type="ORF">I8748_22710</name>
</gene>